<feature type="region of interest" description="Disordered" evidence="1">
    <location>
        <begin position="1"/>
        <end position="22"/>
    </location>
</feature>
<dbReference type="PANTHER" id="PTHR11814">
    <property type="entry name" value="SULFATE TRANSPORTER"/>
    <property type="match status" value="1"/>
</dbReference>
<feature type="compositionally biased region" description="Polar residues" evidence="1">
    <location>
        <begin position="1"/>
        <end position="17"/>
    </location>
</feature>
<reference evidence="2 3" key="1">
    <citation type="submission" date="2024-01" db="EMBL/GenBank/DDBJ databases">
        <title>The complete chloroplast genome sequence of Lithospermum erythrorhizon: insights into the phylogenetic relationship among Boraginaceae species and the maternal lineages of purple gromwells.</title>
        <authorList>
            <person name="Okada T."/>
            <person name="Watanabe K."/>
        </authorList>
    </citation>
    <scope>NUCLEOTIDE SEQUENCE [LARGE SCALE GENOMIC DNA]</scope>
</reference>
<proteinExistence type="predicted"/>
<evidence type="ECO:0000313" key="2">
    <source>
        <dbReference type="EMBL" id="GAA0148832.1"/>
    </source>
</evidence>
<evidence type="ECO:0000313" key="3">
    <source>
        <dbReference type="Proteomes" id="UP001454036"/>
    </source>
</evidence>
<dbReference type="InterPro" id="IPR001902">
    <property type="entry name" value="SLC26A/SulP_fam"/>
</dbReference>
<sequence length="118" mass="13664">MESTYSTNLATQTGTSKPTRDVKVIPLHHPSSTKDSSTTSEAFAKWKAKVNRMEWNEWIEMFLPCYRWIRTYKLREYLQPDLMAGITVGIMLVPQLLKQIDMSTLTEFILLFCDDVPS</sequence>
<comment type="caution">
    <text evidence="2">The sequence shown here is derived from an EMBL/GenBank/DDBJ whole genome shotgun (WGS) entry which is preliminary data.</text>
</comment>
<dbReference type="GO" id="GO:0055085">
    <property type="term" value="P:transmembrane transport"/>
    <property type="evidence" value="ECO:0007669"/>
    <property type="project" value="InterPro"/>
</dbReference>
<protein>
    <submittedName>
        <fullName evidence="2">Transporter</fullName>
    </submittedName>
</protein>
<keyword evidence="3" id="KW-1185">Reference proteome</keyword>
<accession>A0AAV3PCP3</accession>
<dbReference type="EMBL" id="BAABME010001306">
    <property type="protein sequence ID" value="GAA0148832.1"/>
    <property type="molecule type" value="Genomic_DNA"/>
</dbReference>
<gene>
    <name evidence="2" type="ORF">LIER_08167</name>
</gene>
<name>A0AAV3PCP3_LITER</name>
<dbReference type="GO" id="GO:0016020">
    <property type="term" value="C:membrane"/>
    <property type="evidence" value="ECO:0007669"/>
    <property type="project" value="InterPro"/>
</dbReference>
<dbReference type="AlphaFoldDB" id="A0AAV3PCP3"/>
<evidence type="ECO:0000256" key="1">
    <source>
        <dbReference type="SAM" id="MobiDB-lite"/>
    </source>
</evidence>
<organism evidence="2 3">
    <name type="scientific">Lithospermum erythrorhizon</name>
    <name type="common">Purple gromwell</name>
    <name type="synonym">Lithospermum officinale var. erythrorhizon</name>
    <dbReference type="NCBI Taxonomy" id="34254"/>
    <lineage>
        <taxon>Eukaryota</taxon>
        <taxon>Viridiplantae</taxon>
        <taxon>Streptophyta</taxon>
        <taxon>Embryophyta</taxon>
        <taxon>Tracheophyta</taxon>
        <taxon>Spermatophyta</taxon>
        <taxon>Magnoliopsida</taxon>
        <taxon>eudicotyledons</taxon>
        <taxon>Gunneridae</taxon>
        <taxon>Pentapetalae</taxon>
        <taxon>asterids</taxon>
        <taxon>lamiids</taxon>
        <taxon>Boraginales</taxon>
        <taxon>Boraginaceae</taxon>
        <taxon>Boraginoideae</taxon>
        <taxon>Lithospermeae</taxon>
        <taxon>Lithospermum</taxon>
    </lineage>
</organism>
<dbReference type="Proteomes" id="UP001454036">
    <property type="component" value="Unassembled WGS sequence"/>
</dbReference>